<dbReference type="SUPFAM" id="SSF50494">
    <property type="entry name" value="Trypsin-like serine proteases"/>
    <property type="match status" value="1"/>
</dbReference>
<dbReference type="Ensembl" id="ENSELUT00000111559.1">
    <property type="protein sequence ID" value="ENSELUP00000086663.1"/>
    <property type="gene ID" value="ENSELUG00000041851.1"/>
</dbReference>
<dbReference type="PROSITE" id="PS00135">
    <property type="entry name" value="TRYPSIN_SER"/>
    <property type="match status" value="1"/>
</dbReference>
<dbReference type="InterPro" id="IPR033116">
    <property type="entry name" value="TRYPSIN_SER"/>
</dbReference>
<keyword evidence="1 5" id="KW-0645">Protease</keyword>
<evidence type="ECO:0000259" key="6">
    <source>
        <dbReference type="PROSITE" id="PS50240"/>
    </source>
</evidence>
<dbReference type="InterPro" id="IPR043504">
    <property type="entry name" value="Peptidase_S1_PA_chymotrypsin"/>
</dbReference>
<dbReference type="FunFam" id="2.40.10.10:FF:000003">
    <property type="entry name" value="Transmembrane serine protease 3"/>
    <property type="match status" value="1"/>
</dbReference>
<reference evidence="7" key="3">
    <citation type="submission" date="2025-09" db="UniProtKB">
        <authorList>
            <consortium name="Ensembl"/>
        </authorList>
    </citation>
    <scope>IDENTIFICATION</scope>
</reference>
<dbReference type="Pfam" id="PF00089">
    <property type="entry name" value="Trypsin"/>
    <property type="match status" value="1"/>
</dbReference>
<keyword evidence="8" id="KW-1185">Reference proteome</keyword>
<dbReference type="PROSITE" id="PS00134">
    <property type="entry name" value="TRYPSIN_HIS"/>
    <property type="match status" value="1"/>
</dbReference>
<name>A0AAY5KC88_ESOLU</name>
<feature type="domain" description="Peptidase S1" evidence="6">
    <location>
        <begin position="57"/>
        <end position="291"/>
    </location>
</feature>
<keyword evidence="3 5" id="KW-0720">Serine protease</keyword>
<reference evidence="7" key="2">
    <citation type="submission" date="2025-08" db="UniProtKB">
        <authorList>
            <consortium name="Ensembl"/>
        </authorList>
    </citation>
    <scope>IDENTIFICATION</scope>
</reference>
<dbReference type="InterPro" id="IPR009003">
    <property type="entry name" value="Peptidase_S1_PA"/>
</dbReference>
<evidence type="ECO:0000313" key="8">
    <source>
        <dbReference type="Proteomes" id="UP000265140"/>
    </source>
</evidence>
<dbReference type="Proteomes" id="UP000265140">
    <property type="component" value="Chromosome 17"/>
</dbReference>
<evidence type="ECO:0000256" key="3">
    <source>
        <dbReference type="ARBA" id="ARBA00022825"/>
    </source>
</evidence>
<dbReference type="CDD" id="cd00190">
    <property type="entry name" value="Tryp_SPc"/>
    <property type="match status" value="1"/>
</dbReference>
<evidence type="ECO:0000256" key="2">
    <source>
        <dbReference type="ARBA" id="ARBA00022801"/>
    </source>
</evidence>
<dbReference type="PANTHER" id="PTHR24252">
    <property type="entry name" value="ACROSIN-RELATED"/>
    <property type="match status" value="1"/>
</dbReference>
<dbReference type="GO" id="GO:0006508">
    <property type="term" value="P:proteolysis"/>
    <property type="evidence" value="ECO:0007669"/>
    <property type="project" value="UniProtKB-KW"/>
</dbReference>
<dbReference type="SMART" id="SM00020">
    <property type="entry name" value="Tryp_SPc"/>
    <property type="match status" value="1"/>
</dbReference>
<dbReference type="PROSITE" id="PS50240">
    <property type="entry name" value="TRYPSIN_DOM"/>
    <property type="match status" value="1"/>
</dbReference>
<organism evidence="7 8">
    <name type="scientific">Esox lucius</name>
    <name type="common">Northern pike</name>
    <dbReference type="NCBI Taxonomy" id="8010"/>
    <lineage>
        <taxon>Eukaryota</taxon>
        <taxon>Metazoa</taxon>
        <taxon>Chordata</taxon>
        <taxon>Craniata</taxon>
        <taxon>Vertebrata</taxon>
        <taxon>Euteleostomi</taxon>
        <taxon>Actinopterygii</taxon>
        <taxon>Neopterygii</taxon>
        <taxon>Teleostei</taxon>
        <taxon>Protacanthopterygii</taxon>
        <taxon>Esociformes</taxon>
        <taxon>Esocidae</taxon>
        <taxon>Esox</taxon>
    </lineage>
</organism>
<keyword evidence="4" id="KW-1015">Disulfide bond</keyword>
<dbReference type="Gene3D" id="2.40.10.10">
    <property type="entry name" value="Trypsin-like serine proteases"/>
    <property type="match status" value="2"/>
</dbReference>
<dbReference type="InterPro" id="IPR018114">
    <property type="entry name" value="TRYPSIN_HIS"/>
</dbReference>
<proteinExistence type="predicted"/>
<evidence type="ECO:0000313" key="7">
    <source>
        <dbReference type="Ensembl" id="ENSELUP00000086663.1"/>
    </source>
</evidence>
<evidence type="ECO:0000256" key="1">
    <source>
        <dbReference type="ARBA" id="ARBA00022670"/>
    </source>
</evidence>
<dbReference type="PRINTS" id="PR00722">
    <property type="entry name" value="CHYMOTRYPSIN"/>
</dbReference>
<dbReference type="PANTHER" id="PTHR24252:SF17">
    <property type="entry name" value="SUPPRESSOR OF TUMORIGENICITY 14 PROTEIN HOMOLOG-RELATED"/>
    <property type="match status" value="1"/>
</dbReference>
<reference evidence="7 8" key="1">
    <citation type="submission" date="2020-02" db="EMBL/GenBank/DDBJ databases">
        <title>Esox lucius (northern pike) genome, fEsoLuc1, primary haplotype.</title>
        <authorList>
            <person name="Myers G."/>
            <person name="Karagic N."/>
            <person name="Meyer A."/>
            <person name="Pippel M."/>
            <person name="Reichard M."/>
            <person name="Winkler S."/>
            <person name="Tracey A."/>
            <person name="Sims Y."/>
            <person name="Howe K."/>
            <person name="Rhie A."/>
            <person name="Formenti G."/>
            <person name="Durbin R."/>
            <person name="Fedrigo O."/>
            <person name="Jarvis E.D."/>
        </authorList>
    </citation>
    <scope>NUCLEOTIDE SEQUENCE [LARGE SCALE GENOMIC DNA]</scope>
</reference>
<evidence type="ECO:0000256" key="5">
    <source>
        <dbReference type="RuleBase" id="RU363034"/>
    </source>
</evidence>
<evidence type="ECO:0000256" key="4">
    <source>
        <dbReference type="ARBA" id="ARBA00023157"/>
    </source>
</evidence>
<dbReference type="AlphaFoldDB" id="A0AAY5KC88"/>
<dbReference type="InterPro" id="IPR001254">
    <property type="entry name" value="Trypsin_dom"/>
</dbReference>
<dbReference type="GO" id="GO:0004252">
    <property type="term" value="F:serine-type endopeptidase activity"/>
    <property type="evidence" value="ECO:0007669"/>
    <property type="project" value="InterPro"/>
</dbReference>
<sequence length="310" mass="33918">MIRFLCFPSKVNGICGGNFSVPTLPSVLLPKQPINQTWNISTGCSRPIHAGREATRIVGGTIAQKKWAWQSSLQWKGKHVCGGSLITPRWIVTAAHCFVMYNMLLESDWQVVLDTLSLTDASAGLRYRVQQIHHHPSFSKDTDDYDIGLMLTVAEIDMGGGAQPVCLPSPKDNFIPGAPCWVTGWGSIEEEGAVSTDLRQVQVEVIAQSTCSRPDIYGSYLSPRMICAGTMEGGVDSCQGDSGGPLVCETLEGDWRLAGIVSWGEGCGRPNKPGVYTRVTQLLPWIYKYVEMDTLNPPGTTTDINIYDYL</sequence>
<accession>A0AAY5KC88</accession>
<keyword evidence="2 5" id="KW-0378">Hydrolase</keyword>
<dbReference type="GeneTree" id="ENSGT00940000155418"/>
<dbReference type="InterPro" id="IPR001314">
    <property type="entry name" value="Peptidase_S1A"/>
</dbReference>
<protein>
    <recommendedName>
        <fullName evidence="6">Peptidase S1 domain-containing protein</fullName>
    </recommendedName>
</protein>